<keyword evidence="1" id="KW-0472">Membrane</keyword>
<dbReference type="STRING" id="257708.RGI145_10915"/>
<evidence type="ECO:0000313" key="6">
    <source>
        <dbReference type="Proteomes" id="UP001258945"/>
    </source>
</evidence>
<feature type="transmembrane region" description="Helical" evidence="1">
    <location>
        <begin position="135"/>
        <end position="159"/>
    </location>
</feature>
<accession>A0A1L7AFF8</accession>
<dbReference type="RefSeq" id="WP_075798366.1">
    <property type="nucleotide sequence ID" value="NZ_CP015583.1"/>
</dbReference>
<dbReference type="Proteomes" id="UP000185494">
    <property type="component" value="Chromosome 1"/>
</dbReference>
<dbReference type="InterPro" id="IPR009936">
    <property type="entry name" value="DUF1468"/>
</dbReference>
<proteinExistence type="predicted"/>
<reference evidence="4 6" key="2">
    <citation type="journal article" date="2019" name="Microb. Pathog.">
        <title>Comparison of VITEK 2, MALDI-TOF MS, 16S rRNA gene sequencing, and whole-genome sequencing for identification of Roseomonas mucosa.</title>
        <authorList>
            <person name="Rudolph W.W."/>
            <person name="Gunzer F."/>
            <person name="Trauth M."/>
            <person name="Bunk B."/>
            <person name="Bigge R."/>
            <person name="Schrottner P."/>
        </authorList>
    </citation>
    <scope>NUCLEOTIDE SEQUENCE [LARGE SCALE GENOMIC DNA]</scope>
    <source>
        <strain evidence="4 6">DSM 103800</strain>
    </source>
</reference>
<evidence type="ECO:0000313" key="5">
    <source>
        <dbReference type="Proteomes" id="UP000185494"/>
    </source>
</evidence>
<gene>
    <name evidence="3" type="ORF">RGI145_10915</name>
    <name evidence="4" type="ORF">RQ831_16645</name>
</gene>
<evidence type="ECO:0000259" key="2">
    <source>
        <dbReference type="Pfam" id="PF07331"/>
    </source>
</evidence>
<dbReference type="KEGG" id="rgi:RGI145_10915"/>
<feature type="transmembrane region" description="Helical" evidence="1">
    <location>
        <begin position="40"/>
        <end position="61"/>
    </location>
</feature>
<protein>
    <submittedName>
        <fullName evidence="4">Tripartite tricarboxylate transporter TctB family protein</fullName>
    </submittedName>
</protein>
<dbReference type="Proteomes" id="UP001258945">
    <property type="component" value="Unassembled WGS sequence"/>
</dbReference>
<reference evidence="4" key="3">
    <citation type="submission" date="2023-09" db="EMBL/GenBank/DDBJ databases">
        <authorList>
            <person name="Schober I."/>
            <person name="Bunk B."/>
        </authorList>
    </citation>
    <scope>NUCLEOTIDE SEQUENCE</scope>
    <source>
        <strain evidence="4">DSM 103800</strain>
    </source>
</reference>
<keyword evidence="1" id="KW-1133">Transmembrane helix</keyword>
<dbReference type="AlphaFoldDB" id="A0A1L7AFF8"/>
<evidence type="ECO:0000313" key="4">
    <source>
        <dbReference type="EMBL" id="MDT8332688.1"/>
    </source>
</evidence>
<feature type="transmembrane region" description="Helical" evidence="1">
    <location>
        <begin position="105"/>
        <end position="123"/>
    </location>
</feature>
<feature type="transmembrane region" description="Helical" evidence="1">
    <location>
        <begin position="165"/>
        <end position="185"/>
    </location>
</feature>
<name>A0A1L7AFF8_9PROT</name>
<dbReference type="EMBL" id="CP015583">
    <property type="protein sequence ID" value="APT57534.1"/>
    <property type="molecule type" value="Genomic_DNA"/>
</dbReference>
<feature type="domain" description="DUF1468" evidence="2">
    <location>
        <begin position="9"/>
        <end position="192"/>
    </location>
</feature>
<keyword evidence="6" id="KW-1185">Reference proteome</keyword>
<sequence>MKINTKDLISGGLLVLLALVGLWLNTEHTLGDARRMGPGYMPMLVFVLLLVLGALVVLVSLRSGPDALERWTNTDLTTVLLGTAAGLVVWQVLERMGVGEGNWRQIGFAFVVGLGIMAASPGWRPLALVSVSMAVFALALEPLGLVVALVLSLTVSAFADSSHTARGVLGMLVALIVMAWVIFIWQLDIRVPVWPTAF</sequence>
<dbReference type="Pfam" id="PF07331">
    <property type="entry name" value="TctB"/>
    <property type="match status" value="1"/>
</dbReference>
<reference evidence="3 5" key="1">
    <citation type="submission" date="2016-05" db="EMBL/GenBank/DDBJ databases">
        <title>Complete Genome and Methylome Analysis of Psychrotrophic Bacterial Isolates from Antarctic Lake Untersee.</title>
        <authorList>
            <person name="Fomenkov A."/>
            <person name="Akimov V.N."/>
            <person name="Vasilyeva L.V."/>
            <person name="Andersen D."/>
            <person name="Vincze T."/>
            <person name="Roberts R.J."/>
        </authorList>
    </citation>
    <scope>NUCLEOTIDE SEQUENCE [LARGE SCALE GENOMIC DNA]</scope>
    <source>
        <strain evidence="3 5">U14-5</strain>
    </source>
</reference>
<dbReference type="EMBL" id="JAVVDO010000033">
    <property type="protein sequence ID" value="MDT8332688.1"/>
    <property type="molecule type" value="Genomic_DNA"/>
</dbReference>
<evidence type="ECO:0000256" key="1">
    <source>
        <dbReference type="SAM" id="Phobius"/>
    </source>
</evidence>
<organism evidence="3 5">
    <name type="scientific">Roseomonas gilardii</name>
    <dbReference type="NCBI Taxonomy" id="257708"/>
    <lineage>
        <taxon>Bacteria</taxon>
        <taxon>Pseudomonadati</taxon>
        <taxon>Pseudomonadota</taxon>
        <taxon>Alphaproteobacteria</taxon>
        <taxon>Acetobacterales</taxon>
        <taxon>Roseomonadaceae</taxon>
        <taxon>Roseomonas</taxon>
    </lineage>
</organism>
<keyword evidence="1" id="KW-0812">Transmembrane</keyword>
<evidence type="ECO:0000313" key="3">
    <source>
        <dbReference type="EMBL" id="APT57534.1"/>
    </source>
</evidence>